<keyword evidence="1" id="KW-0812">Transmembrane</keyword>
<protein>
    <recommendedName>
        <fullName evidence="1 2">Sodium/glutamate symporter</fullName>
    </recommendedName>
</protein>
<dbReference type="AlphaFoldDB" id="A0A4R1I1N7"/>
<keyword evidence="1" id="KW-0029">Amino-acid transport</keyword>
<keyword evidence="1" id="KW-0769">Symport</keyword>
<dbReference type="Pfam" id="PF03616">
    <property type="entry name" value="Glt_symporter"/>
    <property type="match status" value="1"/>
</dbReference>
<feature type="transmembrane region" description="Helical" evidence="1">
    <location>
        <begin position="58"/>
        <end position="76"/>
    </location>
</feature>
<evidence type="ECO:0000313" key="3">
    <source>
        <dbReference type="EMBL" id="TCK29107.1"/>
    </source>
</evidence>
<keyword evidence="1" id="KW-0915">Sodium</keyword>
<name>A0A4R1I1N7_ANCAQ</name>
<feature type="transmembrane region" description="Helical" evidence="1">
    <location>
        <begin position="27"/>
        <end position="46"/>
    </location>
</feature>
<keyword evidence="1" id="KW-0406">Ion transport</keyword>
<dbReference type="GO" id="GO:0005886">
    <property type="term" value="C:plasma membrane"/>
    <property type="evidence" value="ECO:0007669"/>
    <property type="project" value="UniProtKB-SubCell"/>
</dbReference>
<proteinExistence type="inferred from homology"/>
<feature type="transmembrane region" description="Helical" evidence="1">
    <location>
        <begin position="302"/>
        <end position="324"/>
    </location>
</feature>
<dbReference type="GO" id="GO:0015501">
    <property type="term" value="F:glutamate:sodium symporter activity"/>
    <property type="evidence" value="ECO:0007669"/>
    <property type="project" value="UniProtKB-UniRule"/>
</dbReference>
<keyword evidence="1" id="KW-0997">Cell inner membrane</keyword>
<gene>
    <name evidence="1" type="primary">gltS</name>
    <name evidence="3" type="ORF">EV667_3127</name>
</gene>
<comment type="function">
    <text evidence="1">Catalyzes the sodium-dependent transport of glutamate.</text>
</comment>
<comment type="similarity">
    <text evidence="1">Belongs to the glutamate:Na(+) symporter (ESS) (TC 2.A.27) family.</text>
</comment>
<keyword evidence="1" id="KW-0472">Membrane</keyword>
<dbReference type="GO" id="GO:0015813">
    <property type="term" value="P:L-glutamate transmembrane transport"/>
    <property type="evidence" value="ECO:0007669"/>
    <property type="project" value="UniProtKB-UniRule"/>
</dbReference>
<keyword evidence="1" id="KW-0813">Transport</keyword>
<keyword evidence="1" id="KW-1003">Cell membrane</keyword>
<dbReference type="PANTHER" id="PTHR36178">
    <property type="entry name" value="SLR0625 PROTEIN"/>
    <property type="match status" value="1"/>
</dbReference>
<evidence type="ECO:0000313" key="4">
    <source>
        <dbReference type="Proteomes" id="UP000295030"/>
    </source>
</evidence>
<keyword evidence="1" id="KW-1133">Transmembrane helix</keyword>
<feature type="transmembrane region" description="Helical" evidence="1">
    <location>
        <begin position="241"/>
        <end position="258"/>
    </location>
</feature>
<organism evidence="3 4">
    <name type="scientific">Ancylobacter aquaticus</name>
    <dbReference type="NCBI Taxonomy" id="100"/>
    <lineage>
        <taxon>Bacteria</taxon>
        <taxon>Pseudomonadati</taxon>
        <taxon>Pseudomonadota</taxon>
        <taxon>Alphaproteobacteria</taxon>
        <taxon>Hyphomicrobiales</taxon>
        <taxon>Xanthobacteraceae</taxon>
        <taxon>Ancylobacter</taxon>
    </lineage>
</organism>
<accession>A0A4R1I1N7</accession>
<reference evidence="3 4" key="1">
    <citation type="submission" date="2019-03" db="EMBL/GenBank/DDBJ databases">
        <title>Genomic Encyclopedia of Type Strains, Phase IV (KMG-IV): sequencing the most valuable type-strain genomes for metagenomic binning, comparative biology and taxonomic classification.</title>
        <authorList>
            <person name="Goeker M."/>
        </authorList>
    </citation>
    <scope>NUCLEOTIDE SEQUENCE [LARGE SCALE GENOMIC DNA]</scope>
    <source>
        <strain evidence="3 4">DSM 101</strain>
    </source>
</reference>
<keyword evidence="1" id="KW-0739">Sodium transport</keyword>
<comment type="caution">
    <text evidence="3">The sequence shown here is derived from an EMBL/GenBank/DDBJ whole genome shotgun (WGS) entry which is preliminary data.</text>
</comment>
<dbReference type="Proteomes" id="UP000295030">
    <property type="component" value="Unassembled WGS sequence"/>
</dbReference>
<feature type="transmembrane region" description="Helical" evidence="1">
    <location>
        <begin position="360"/>
        <end position="377"/>
    </location>
</feature>
<feature type="transmembrane region" description="Helical" evidence="1">
    <location>
        <begin position="82"/>
        <end position="105"/>
    </location>
</feature>
<dbReference type="EMBL" id="SMFY01000002">
    <property type="protein sequence ID" value="TCK29107.1"/>
    <property type="molecule type" value="Genomic_DNA"/>
</dbReference>
<sequence>MCSRACSGSCSALRGSDDGVTMSTIEISGLLTFTIAIVVFFVGSGINRAIPPLGQFNIPEAVTGGLLAALATLVAYQFSDTAIVFDLAARDLLLLYFFTGIGLNARLDDLLAGGRPLVVLLVLTVVYLVIQNAIALGAVGLLNLPEGLTVFLGSASLIGGHGTTIAWAPLIADRFGVANAMEVGIAVATLGLVLASLAGGPIARYLITRHELKSEPGQEAVVGLPKAVDERTDDDISHVSLLRTVLVLNVAILIAFGLEEAVEWTGLKLPMFVVCLLVGIVLTNTVPRLLPRVRWPTRTRALALVSDLALNVFLAMSLMSMQLWSIGGLGIALVVVLAVQTVAAVAYIIFVVFPAMGRDYQAAVISAGFTGISLGATPTAIANMTAVTKTHGPSPRAFIILPLVSAFFIDIINAAAIGFLAS</sequence>
<dbReference type="PANTHER" id="PTHR36178:SF1">
    <property type="entry name" value="SODIUM_GLUTAMATE SYMPORTER"/>
    <property type="match status" value="1"/>
</dbReference>
<feature type="transmembrane region" description="Helical" evidence="1">
    <location>
        <begin position="270"/>
        <end position="290"/>
    </location>
</feature>
<evidence type="ECO:0000256" key="2">
    <source>
        <dbReference type="NCBIfam" id="TIGR00210"/>
    </source>
</evidence>
<keyword evidence="4" id="KW-1185">Reference proteome</keyword>
<evidence type="ECO:0000256" key="1">
    <source>
        <dbReference type="HAMAP-Rule" id="MF_02062"/>
    </source>
</evidence>
<dbReference type="NCBIfam" id="TIGR00210">
    <property type="entry name" value="gltS"/>
    <property type="match status" value="1"/>
</dbReference>
<dbReference type="HAMAP" id="MF_02062">
    <property type="entry name" value="GltS"/>
    <property type="match status" value="1"/>
</dbReference>
<feature type="transmembrane region" description="Helical" evidence="1">
    <location>
        <begin position="183"/>
        <end position="207"/>
    </location>
</feature>
<dbReference type="InterPro" id="IPR004445">
    <property type="entry name" value="GltS"/>
</dbReference>
<comment type="subcellular location">
    <subcellularLocation>
        <location evidence="1">Cell inner membrane</location>
        <topology evidence="1">Multi-pass membrane protein</topology>
    </subcellularLocation>
</comment>
<feature type="transmembrane region" description="Helical" evidence="1">
    <location>
        <begin position="330"/>
        <end position="353"/>
    </location>
</feature>
<feature type="transmembrane region" description="Helical" evidence="1">
    <location>
        <begin position="117"/>
        <end position="142"/>
    </location>
</feature>
<feature type="transmembrane region" description="Helical" evidence="1">
    <location>
        <begin position="397"/>
        <end position="421"/>
    </location>
</feature>